<proteinExistence type="predicted"/>
<feature type="compositionally biased region" description="Low complexity" evidence="6">
    <location>
        <begin position="406"/>
        <end position="420"/>
    </location>
</feature>
<dbReference type="GO" id="GO:0005634">
    <property type="term" value="C:nucleus"/>
    <property type="evidence" value="ECO:0007669"/>
    <property type="project" value="UniProtKB-SubCell"/>
</dbReference>
<dbReference type="InterPro" id="IPR052035">
    <property type="entry name" value="ZnF_BED_domain_contain"/>
</dbReference>
<feature type="compositionally biased region" description="Polar residues" evidence="6">
    <location>
        <begin position="65"/>
        <end position="81"/>
    </location>
</feature>
<dbReference type="AlphaFoldDB" id="A0A813YDF3"/>
<keyword evidence="2" id="KW-0479">Metal-binding</keyword>
<evidence type="ECO:0000313" key="8">
    <source>
        <dbReference type="EMBL" id="CAF0882665.1"/>
    </source>
</evidence>
<evidence type="ECO:0000256" key="3">
    <source>
        <dbReference type="ARBA" id="ARBA00022771"/>
    </source>
</evidence>
<accession>A0A813YDF3</accession>
<organism evidence="8 9">
    <name type="scientific">Adineta ricciae</name>
    <name type="common">Rotifer</name>
    <dbReference type="NCBI Taxonomy" id="249248"/>
    <lineage>
        <taxon>Eukaryota</taxon>
        <taxon>Metazoa</taxon>
        <taxon>Spiralia</taxon>
        <taxon>Gnathifera</taxon>
        <taxon>Rotifera</taxon>
        <taxon>Eurotatoria</taxon>
        <taxon>Bdelloidea</taxon>
        <taxon>Adinetida</taxon>
        <taxon>Adinetidae</taxon>
        <taxon>Adineta</taxon>
    </lineage>
</organism>
<evidence type="ECO:0000256" key="2">
    <source>
        <dbReference type="ARBA" id="ARBA00022723"/>
    </source>
</evidence>
<dbReference type="Pfam" id="PF05699">
    <property type="entry name" value="Dimer_Tnp_hAT"/>
    <property type="match status" value="1"/>
</dbReference>
<feature type="domain" description="HAT C-terminal dimerisation" evidence="7">
    <location>
        <begin position="754"/>
        <end position="813"/>
    </location>
</feature>
<feature type="region of interest" description="Disordered" evidence="6">
    <location>
        <begin position="399"/>
        <end position="420"/>
    </location>
</feature>
<keyword evidence="3" id="KW-0863">Zinc-finger</keyword>
<dbReference type="InterPro" id="IPR012337">
    <property type="entry name" value="RNaseH-like_sf"/>
</dbReference>
<dbReference type="PANTHER" id="PTHR46481:SF10">
    <property type="entry name" value="ZINC FINGER BED DOMAIN-CONTAINING PROTEIN 39"/>
    <property type="match status" value="1"/>
</dbReference>
<gene>
    <name evidence="8" type="ORF">XAT740_LOCUS7085</name>
</gene>
<keyword evidence="4" id="KW-0862">Zinc</keyword>
<evidence type="ECO:0000313" key="9">
    <source>
        <dbReference type="Proteomes" id="UP000663828"/>
    </source>
</evidence>
<reference evidence="8" key="1">
    <citation type="submission" date="2021-02" db="EMBL/GenBank/DDBJ databases">
        <authorList>
            <person name="Nowell W R."/>
        </authorList>
    </citation>
    <scope>NUCLEOTIDE SEQUENCE</scope>
</reference>
<dbReference type="Proteomes" id="UP000663828">
    <property type="component" value="Unassembled WGS sequence"/>
</dbReference>
<dbReference type="EMBL" id="CAJNOR010000333">
    <property type="protein sequence ID" value="CAF0882665.1"/>
    <property type="molecule type" value="Genomic_DNA"/>
</dbReference>
<dbReference type="PANTHER" id="PTHR46481">
    <property type="entry name" value="ZINC FINGER BED DOMAIN-CONTAINING PROTEIN 4"/>
    <property type="match status" value="1"/>
</dbReference>
<evidence type="ECO:0000256" key="6">
    <source>
        <dbReference type="SAM" id="MobiDB-lite"/>
    </source>
</evidence>
<feature type="compositionally biased region" description="Low complexity" evidence="6">
    <location>
        <begin position="14"/>
        <end position="39"/>
    </location>
</feature>
<keyword evidence="5" id="KW-0539">Nucleus</keyword>
<protein>
    <recommendedName>
        <fullName evidence="7">HAT C-terminal dimerisation domain-containing protein</fullName>
    </recommendedName>
</protein>
<dbReference type="GO" id="GO:0008270">
    <property type="term" value="F:zinc ion binding"/>
    <property type="evidence" value="ECO:0007669"/>
    <property type="project" value="UniProtKB-KW"/>
</dbReference>
<dbReference type="GO" id="GO:0046983">
    <property type="term" value="F:protein dimerization activity"/>
    <property type="evidence" value="ECO:0007669"/>
    <property type="project" value="InterPro"/>
</dbReference>
<evidence type="ECO:0000256" key="5">
    <source>
        <dbReference type="ARBA" id="ARBA00023242"/>
    </source>
</evidence>
<comment type="caution">
    <text evidence="8">The sequence shown here is derived from an EMBL/GenBank/DDBJ whole genome shotgun (WGS) entry which is preliminary data.</text>
</comment>
<dbReference type="SUPFAM" id="SSF53098">
    <property type="entry name" value="Ribonuclease H-like"/>
    <property type="match status" value="1"/>
</dbReference>
<sequence>MTSSAASRSKDPETSTSQNQSGSLLLSRSSRASQSSVRESSTKRSQIPKSKRKNSSGRLVPYTSPKLSRANQSNDTTASVTTNDFVQDAGFDLTNIDMNIDYTSFQGNNISQGQDPFEKSSDDEKEEKITNGSSTFNLRRHLALRHNIEAGINVSSYRKKREQCGQTTTIDKKRRAEVDDLLMKCIIHGGLPYNHFGHPWFHTLFDNLLPGYTPPDRRTFRKRIKLEYDAYISEVKQLIPKDKPIAFTTDIWKSSTRHHYICLTIHLFDHELKPFSLLLSFRRLTGRKISKNLHDYLQYELNRFDLQTASYAGITTDNGSDVKAATKTGICGPRFPCIAHTLNLIVNHGVCIWDKPSEKRYPFKSYSKNAVVDDNDDDDEYIDIDDDVEEEAVDAEEAYKQEQCKNNNNSSSSDVSNSSVNAETNEIADLAVSFDDATVSSVASVNVPVDDEYISDDEDDTIGSSIELHTLSNSELDTLFSFLCKTRTLIARVRKLAQTMKNVTAIDQFIRNNPNGPISGFVTDMRTRWSSCFYMLKRLIDYQLIVQTVLISKFPTISSDQQATLAKCFLDPESWEIIRAVHDILKPLELATSALSGKHYPTLSLAYTTISILRLGLKPNRDDSRCLILLKKSIQAQFEYYFDYQLSKQQKELMLVCKIASFLDPETFVDISPEDKQKVKAILPAYMRKEAQYTIQSTTSTPVVIHKPAQSLTEKLKMMVGISTTVRATRPPSVEDEIILFNQAIQSYNGSFSAFWLQFRDQFPRLYRVALRVNIIPATSVPSETIFSIAGFISRKQRSSLSSTSLRHLMVLKESHKLEQLRNISRN</sequence>
<dbReference type="InterPro" id="IPR008906">
    <property type="entry name" value="HATC_C_dom"/>
</dbReference>
<keyword evidence="9" id="KW-1185">Reference proteome</keyword>
<evidence type="ECO:0000256" key="1">
    <source>
        <dbReference type="ARBA" id="ARBA00004123"/>
    </source>
</evidence>
<evidence type="ECO:0000256" key="4">
    <source>
        <dbReference type="ARBA" id="ARBA00022833"/>
    </source>
</evidence>
<evidence type="ECO:0000259" key="7">
    <source>
        <dbReference type="Pfam" id="PF05699"/>
    </source>
</evidence>
<name>A0A813YDF3_ADIRI</name>
<comment type="subcellular location">
    <subcellularLocation>
        <location evidence="1">Nucleus</location>
    </subcellularLocation>
</comment>
<feature type="region of interest" description="Disordered" evidence="6">
    <location>
        <begin position="1"/>
        <end position="81"/>
    </location>
</feature>